<dbReference type="Proteomes" id="UP000507245">
    <property type="component" value="Unassembled WGS sequence"/>
</dbReference>
<organism evidence="2 3">
    <name type="scientific">Prunus armeniaca</name>
    <name type="common">Apricot</name>
    <name type="synonym">Armeniaca vulgaris</name>
    <dbReference type="NCBI Taxonomy" id="36596"/>
    <lineage>
        <taxon>Eukaryota</taxon>
        <taxon>Viridiplantae</taxon>
        <taxon>Streptophyta</taxon>
        <taxon>Embryophyta</taxon>
        <taxon>Tracheophyta</taxon>
        <taxon>Spermatophyta</taxon>
        <taxon>Magnoliopsida</taxon>
        <taxon>eudicotyledons</taxon>
        <taxon>Gunneridae</taxon>
        <taxon>Pentapetalae</taxon>
        <taxon>rosids</taxon>
        <taxon>fabids</taxon>
        <taxon>Rosales</taxon>
        <taxon>Rosaceae</taxon>
        <taxon>Amygdaloideae</taxon>
        <taxon>Amygdaleae</taxon>
        <taxon>Prunus</taxon>
    </lineage>
</organism>
<name>A0A6J5X411_PRUAR</name>
<evidence type="ECO:0000313" key="2">
    <source>
        <dbReference type="EMBL" id="CAB4308579.1"/>
    </source>
</evidence>
<feature type="region of interest" description="Disordered" evidence="1">
    <location>
        <begin position="26"/>
        <end position="51"/>
    </location>
</feature>
<keyword evidence="3" id="KW-1185">Reference proteome</keyword>
<evidence type="ECO:0000313" key="3">
    <source>
        <dbReference type="Proteomes" id="UP000507245"/>
    </source>
</evidence>
<gene>
    <name evidence="2" type="ORF">ORAREDHAP_LOCUS28189</name>
</gene>
<evidence type="ECO:0000256" key="1">
    <source>
        <dbReference type="SAM" id="MobiDB-lite"/>
    </source>
</evidence>
<reference evidence="3" key="1">
    <citation type="journal article" date="2020" name="Genome Biol.">
        <title>Gamete binning: chromosome-level and haplotype-resolved genome assembly enabled by high-throughput single-cell sequencing of gamete genomes.</title>
        <authorList>
            <person name="Campoy J.A."/>
            <person name="Sun H."/>
            <person name="Goel M."/>
            <person name="Jiao W.-B."/>
            <person name="Folz-Donahue K."/>
            <person name="Wang N."/>
            <person name="Rubio M."/>
            <person name="Liu C."/>
            <person name="Kukat C."/>
            <person name="Ruiz D."/>
            <person name="Huettel B."/>
            <person name="Schneeberger K."/>
        </authorList>
    </citation>
    <scope>NUCLEOTIDE SEQUENCE [LARGE SCALE GENOMIC DNA]</scope>
    <source>
        <strain evidence="3">cv. Rojo Pasion</strain>
    </source>
</reference>
<dbReference type="AlphaFoldDB" id="A0A6J5X411"/>
<accession>A0A6J5X411</accession>
<sequence length="90" mass="10034">MKELDILLPFVYGKKHSLSLSSLSLRGHQDSDLGAPVIASSESGRKRTSQGRRSNLGYFVLQLLQMKPAEVLIESTGVIGQRIKKDFLKY</sequence>
<proteinExistence type="predicted"/>
<dbReference type="EMBL" id="CAEKKB010000004">
    <property type="protein sequence ID" value="CAB4308579.1"/>
    <property type="molecule type" value="Genomic_DNA"/>
</dbReference>
<protein>
    <submittedName>
        <fullName evidence="2">Uncharacterized protein</fullName>
    </submittedName>
</protein>